<name>A0A2P2C2D0_9ZZZZ</name>
<proteinExistence type="predicted"/>
<organism evidence="2">
    <name type="scientific">metagenome</name>
    <dbReference type="NCBI Taxonomy" id="256318"/>
    <lineage>
        <taxon>unclassified sequences</taxon>
        <taxon>metagenomes</taxon>
    </lineage>
</organism>
<dbReference type="InterPro" id="IPR038232">
    <property type="entry name" value="PknH-like_Extracell_sf"/>
</dbReference>
<accession>A0A2P2C2D0</accession>
<gene>
    <name evidence="2" type="ORF">NOCA110156</name>
</gene>
<sequence length="214" mass="23175">MLVGMRRTMISLVTLVTVLLGLTAPNPASAAPAPVGREHLLTLTDYSTVYPDMDDPIRVVLRSPLFAPRGCEDQGAVVRGSSRILGSVSPELDGRADVALIGQNVVRFASKAHARALVQRYRFFTKRCVGDVHTDDGEGGKVLLKNRAWIPPRVGDESSGMLIGWVQGGSTDWRRVVAVRVGRTVSVIDVSVIGQRPRRTDVVALGELAAERLR</sequence>
<dbReference type="AlphaFoldDB" id="A0A2P2C2D0"/>
<evidence type="ECO:0000259" key="1">
    <source>
        <dbReference type="Pfam" id="PF14032"/>
    </source>
</evidence>
<reference evidence="2" key="1">
    <citation type="submission" date="2015-08" db="EMBL/GenBank/DDBJ databases">
        <authorList>
            <person name="Babu N.S."/>
            <person name="Beckwith C.J."/>
            <person name="Beseler K.G."/>
            <person name="Brison A."/>
            <person name="Carone J.V."/>
            <person name="Caskin T.P."/>
            <person name="Diamond M."/>
            <person name="Durham M.E."/>
            <person name="Foxe J.M."/>
            <person name="Go M."/>
            <person name="Henderson B.A."/>
            <person name="Jones I.B."/>
            <person name="McGettigan J.A."/>
            <person name="Micheletti S.J."/>
            <person name="Nasrallah M.E."/>
            <person name="Ortiz D."/>
            <person name="Piller C.R."/>
            <person name="Privatt S.R."/>
            <person name="Schneider S.L."/>
            <person name="Sharp S."/>
            <person name="Smith T.C."/>
            <person name="Stanton J.D."/>
            <person name="Ullery H.E."/>
            <person name="Wilson R.J."/>
            <person name="Serrano M.G."/>
            <person name="Buck G."/>
            <person name="Lee V."/>
            <person name="Wang Y."/>
            <person name="Carvalho R."/>
            <person name="Voegtly L."/>
            <person name="Shi R."/>
            <person name="Duckworth R."/>
            <person name="Johnson A."/>
            <person name="Loviza R."/>
            <person name="Walstead R."/>
            <person name="Shah Z."/>
            <person name="Kiflezghi M."/>
            <person name="Wade K."/>
            <person name="Ball S.L."/>
            <person name="Bradley K.W."/>
            <person name="Asai D.J."/>
            <person name="Bowman C.A."/>
            <person name="Russell D.A."/>
            <person name="Pope W.H."/>
            <person name="Jacobs-Sera D."/>
            <person name="Hendrix R.W."/>
            <person name="Hatfull G.F."/>
        </authorList>
    </citation>
    <scope>NUCLEOTIDE SEQUENCE</scope>
</reference>
<dbReference type="Gene3D" id="3.40.1000.70">
    <property type="entry name" value="PknH-like extracellular domain"/>
    <property type="match status" value="1"/>
</dbReference>
<dbReference type="InterPro" id="IPR026954">
    <property type="entry name" value="PknH-like_Extracell"/>
</dbReference>
<dbReference type="EMBL" id="CZKB01000001">
    <property type="protein sequence ID" value="CUR56173.1"/>
    <property type="molecule type" value="Genomic_DNA"/>
</dbReference>
<protein>
    <recommendedName>
        <fullName evidence="1">PknH-like extracellular domain-containing protein</fullName>
    </recommendedName>
</protein>
<feature type="domain" description="PknH-like extracellular" evidence="1">
    <location>
        <begin position="96"/>
        <end position="197"/>
    </location>
</feature>
<evidence type="ECO:0000313" key="2">
    <source>
        <dbReference type="EMBL" id="CUR56173.1"/>
    </source>
</evidence>
<dbReference type="Pfam" id="PF14032">
    <property type="entry name" value="PknH_C"/>
    <property type="match status" value="1"/>
</dbReference>